<dbReference type="InterPro" id="IPR051689">
    <property type="entry name" value="Sterol_desaturase/TMEM195"/>
</dbReference>
<dbReference type="PANTHER" id="PTHR21624">
    <property type="entry name" value="STEROL DESATURASE-RELATED PROTEIN"/>
    <property type="match status" value="1"/>
</dbReference>
<feature type="transmembrane region" description="Helical" evidence="9">
    <location>
        <begin position="364"/>
        <end position="384"/>
    </location>
</feature>
<protein>
    <recommendedName>
        <fullName evidence="8">Transmembrane protein 195</fullName>
    </recommendedName>
</protein>
<sequence>MNVSQITLVPHLEAYKPGFFESLRSLFYFILPSESSFRDINSMFLLFDVVYVNVCWFVLGTACESFDVSTFSSESAVPAFFSLIFLELILCLLRGRRTLRVNDTITSLNAGVASRLIRLVSKRSIELVLYINVYDRFRLFDLPWDSNYTWILSFIGMDFAYYWFHRLAHEVNNFWISHHTHHSSEDYNLATALRHSSLQGFVSMFIYLPNALFIPPSVHLVHSQVNILFQFWIHTELIDNLGPLEYILNTPSHHRVHHGRKPYCIDKNYAGALIIWDCMFGTFAAERKEEDLAYGLVHPLNSFDPIYVQLGSLQSLCVRFWNMEGFWNKISVLVKGPAWSPGKPRCGDFNDLPQVNSIARCSGFTVWMTLHPALMFCAFTRLLLLYCRRKIVKIFTWGFPESMNENSLKLNNCSMKSPLAPYKASNGEVLIYPRYEAYFFLTCPSTFLNLKILKHDSQ</sequence>
<evidence type="ECO:0000256" key="6">
    <source>
        <dbReference type="ARBA" id="ARBA00023136"/>
    </source>
</evidence>
<feature type="domain" description="Fatty acid hydroxylase" evidence="10">
    <location>
        <begin position="150"/>
        <end position="282"/>
    </location>
</feature>
<dbReference type="EMBL" id="CAWYQH010000090">
    <property type="protein sequence ID" value="CAK8682392.1"/>
    <property type="molecule type" value="Genomic_DNA"/>
</dbReference>
<accession>A0ABP0FUT9</accession>
<organism evidence="11 12">
    <name type="scientific">Clavelina lepadiformis</name>
    <name type="common">Light-bulb sea squirt</name>
    <name type="synonym">Ascidia lepadiformis</name>
    <dbReference type="NCBI Taxonomy" id="159417"/>
    <lineage>
        <taxon>Eukaryota</taxon>
        <taxon>Metazoa</taxon>
        <taxon>Chordata</taxon>
        <taxon>Tunicata</taxon>
        <taxon>Ascidiacea</taxon>
        <taxon>Aplousobranchia</taxon>
        <taxon>Clavelinidae</taxon>
        <taxon>Clavelina</taxon>
    </lineage>
</organism>
<keyword evidence="3 9" id="KW-1133">Transmembrane helix</keyword>
<dbReference type="Proteomes" id="UP001642483">
    <property type="component" value="Unassembled WGS sequence"/>
</dbReference>
<keyword evidence="5" id="KW-0443">Lipid metabolism</keyword>
<evidence type="ECO:0000256" key="3">
    <source>
        <dbReference type="ARBA" id="ARBA00022989"/>
    </source>
</evidence>
<evidence type="ECO:0000256" key="1">
    <source>
        <dbReference type="ARBA" id="ARBA00004127"/>
    </source>
</evidence>
<evidence type="ECO:0000313" key="12">
    <source>
        <dbReference type="Proteomes" id="UP001642483"/>
    </source>
</evidence>
<evidence type="ECO:0000256" key="2">
    <source>
        <dbReference type="ARBA" id="ARBA00022692"/>
    </source>
</evidence>
<name>A0ABP0FUT9_CLALP</name>
<dbReference type="InterPro" id="IPR006694">
    <property type="entry name" value="Fatty_acid_hydroxylase"/>
</dbReference>
<reference evidence="11 12" key="1">
    <citation type="submission" date="2024-02" db="EMBL/GenBank/DDBJ databases">
        <authorList>
            <person name="Daric V."/>
            <person name="Darras S."/>
        </authorList>
    </citation>
    <scope>NUCLEOTIDE SEQUENCE [LARGE SCALE GENOMIC DNA]</scope>
</reference>
<evidence type="ECO:0000259" key="10">
    <source>
        <dbReference type="Pfam" id="PF04116"/>
    </source>
</evidence>
<evidence type="ECO:0000256" key="4">
    <source>
        <dbReference type="ARBA" id="ARBA00023002"/>
    </source>
</evidence>
<comment type="caution">
    <text evidence="11">The sequence shown here is derived from an EMBL/GenBank/DDBJ whole genome shotgun (WGS) entry which is preliminary data.</text>
</comment>
<evidence type="ECO:0000256" key="5">
    <source>
        <dbReference type="ARBA" id="ARBA00023098"/>
    </source>
</evidence>
<dbReference type="PANTHER" id="PTHR21624:SF1">
    <property type="entry name" value="ALKYLGLYCEROL MONOOXYGENASE"/>
    <property type="match status" value="1"/>
</dbReference>
<evidence type="ECO:0000256" key="7">
    <source>
        <dbReference type="ARBA" id="ARBA00037122"/>
    </source>
</evidence>
<keyword evidence="6 9" id="KW-0472">Membrane</keyword>
<keyword evidence="4" id="KW-0560">Oxidoreductase</keyword>
<comment type="function">
    <text evidence="7">Glyceryl-ether monooxygenase that cleaves the O-alkyl bond of ether lipids. Ether lipids are essential components of brain membranes.</text>
</comment>
<evidence type="ECO:0000256" key="9">
    <source>
        <dbReference type="SAM" id="Phobius"/>
    </source>
</evidence>
<evidence type="ECO:0000313" key="11">
    <source>
        <dbReference type="EMBL" id="CAK8682392.1"/>
    </source>
</evidence>
<keyword evidence="2 9" id="KW-0812">Transmembrane</keyword>
<keyword evidence="12" id="KW-1185">Reference proteome</keyword>
<comment type="subcellular location">
    <subcellularLocation>
        <location evidence="1">Endomembrane system</location>
        <topology evidence="1">Multi-pass membrane protein</topology>
    </subcellularLocation>
</comment>
<evidence type="ECO:0000256" key="8">
    <source>
        <dbReference type="ARBA" id="ARBA00041444"/>
    </source>
</evidence>
<gene>
    <name evidence="11" type="ORF">CVLEPA_LOCUS13058</name>
</gene>
<proteinExistence type="predicted"/>
<dbReference type="Pfam" id="PF04116">
    <property type="entry name" value="FA_hydroxylase"/>
    <property type="match status" value="1"/>
</dbReference>